<dbReference type="EMBL" id="LAZR01000033">
    <property type="protein sequence ID" value="KKO01806.1"/>
    <property type="molecule type" value="Genomic_DNA"/>
</dbReference>
<organism evidence="1">
    <name type="scientific">marine sediment metagenome</name>
    <dbReference type="NCBI Taxonomy" id="412755"/>
    <lineage>
        <taxon>unclassified sequences</taxon>
        <taxon>metagenomes</taxon>
        <taxon>ecological metagenomes</taxon>
    </lineage>
</organism>
<evidence type="ECO:0000313" key="1">
    <source>
        <dbReference type="EMBL" id="KKO01806.1"/>
    </source>
</evidence>
<protein>
    <submittedName>
        <fullName evidence="1">Uncharacterized protein</fullName>
    </submittedName>
</protein>
<name>A0A0F9V9J6_9ZZZZ</name>
<proteinExistence type="predicted"/>
<accession>A0A0F9V9J6</accession>
<reference evidence="1" key="1">
    <citation type="journal article" date="2015" name="Nature">
        <title>Complex archaea that bridge the gap between prokaryotes and eukaryotes.</title>
        <authorList>
            <person name="Spang A."/>
            <person name="Saw J.H."/>
            <person name="Jorgensen S.L."/>
            <person name="Zaremba-Niedzwiedzka K."/>
            <person name="Martijn J."/>
            <person name="Lind A.E."/>
            <person name="van Eijk R."/>
            <person name="Schleper C."/>
            <person name="Guy L."/>
            <person name="Ettema T.J."/>
        </authorList>
    </citation>
    <scope>NUCLEOTIDE SEQUENCE</scope>
</reference>
<dbReference type="AlphaFoldDB" id="A0A0F9V9J6"/>
<gene>
    <name evidence="1" type="ORF">LCGC14_0111290</name>
</gene>
<comment type="caution">
    <text evidence="1">The sequence shown here is derived from an EMBL/GenBank/DDBJ whole genome shotgun (WGS) entry which is preliminary data.</text>
</comment>
<sequence length="120" mass="13171">MRICQVVAIALVASTALAASAETPVINSARVVRTDGLWDFTATISHKDKGWGDYVTAWRILDPSGHAVGVRELHIPHDRGGTRTRALSGVSLNDDITFVEIEVRDSMLGWGGDRYRLQVR</sequence>